<keyword evidence="10" id="KW-0472">Membrane</keyword>
<feature type="domain" description="Penicillin-binding protein transpeptidase" evidence="11">
    <location>
        <begin position="455"/>
        <end position="705"/>
    </location>
</feature>
<dbReference type="InterPro" id="IPR036950">
    <property type="entry name" value="PBP_transglycosylase"/>
</dbReference>
<evidence type="ECO:0000256" key="8">
    <source>
        <dbReference type="ARBA" id="ARBA00049902"/>
    </source>
</evidence>
<dbReference type="SUPFAM" id="SSF56601">
    <property type="entry name" value="beta-lactamase/transpeptidase-like"/>
    <property type="match status" value="1"/>
</dbReference>
<evidence type="ECO:0000256" key="9">
    <source>
        <dbReference type="SAM" id="MobiDB-lite"/>
    </source>
</evidence>
<evidence type="ECO:0000256" key="6">
    <source>
        <dbReference type="ARBA" id="ARBA00023268"/>
    </source>
</evidence>
<reference evidence="13 14" key="1">
    <citation type="journal article" date="2019" name="Int. J. Syst. Evol. Microbiol.">
        <title>The Global Catalogue of Microorganisms (GCM) 10K type strain sequencing project: providing services to taxonomists for standard genome sequencing and annotation.</title>
        <authorList>
            <consortium name="The Broad Institute Genomics Platform"/>
            <consortium name="The Broad Institute Genome Sequencing Center for Infectious Disease"/>
            <person name="Wu L."/>
            <person name="Ma J."/>
        </authorList>
    </citation>
    <scope>NUCLEOTIDE SEQUENCE [LARGE SCALE GENOMIC DNA]</scope>
    <source>
        <strain evidence="13 14">JCM 3325</strain>
    </source>
</reference>
<organism evidence="13 14">
    <name type="scientific">Actinomadura vinacea</name>
    <dbReference type="NCBI Taxonomy" id="115336"/>
    <lineage>
        <taxon>Bacteria</taxon>
        <taxon>Bacillati</taxon>
        <taxon>Actinomycetota</taxon>
        <taxon>Actinomycetes</taxon>
        <taxon>Streptosporangiales</taxon>
        <taxon>Thermomonosporaceae</taxon>
        <taxon>Actinomadura</taxon>
    </lineage>
</organism>
<keyword evidence="1" id="KW-0121">Carboxypeptidase</keyword>
<keyword evidence="6" id="KW-0511">Multifunctional enzyme</keyword>
<evidence type="ECO:0000313" key="13">
    <source>
        <dbReference type="EMBL" id="GAA2443217.1"/>
    </source>
</evidence>
<comment type="catalytic activity">
    <reaction evidence="8">
        <text>[GlcNAc-(1-&gt;4)-Mur2Ac(oyl-L-Ala-gamma-D-Glu-L-Lys-D-Ala-D-Ala)](n)-di-trans,octa-cis-undecaprenyl diphosphate + beta-D-GlcNAc-(1-&gt;4)-Mur2Ac(oyl-L-Ala-gamma-D-Glu-L-Lys-D-Ala-D-Ala)-di-trans,octa-cis-undecaprenyl diphosphate = [GlcNAc-(1-&gt;4)-Mur2Ac(oyl-L-Ala-gamma-D-Glu-L-Lys-D-Ala-D-Ala)](n+1)-di-trans,octa-cis-undecaprenyl diphosphate + di-trans,octa-cis-undecaprenyl diphosphate + H(+)</text>
        <dbReference type="Rhea" id="RHEA:23708"/>
        <dbReference type="Rhea" id="RHEA-COMP:9602"/>
        <dbReference type="Rhea" id="RHEA-COMP:9603"/>
        <dbReference type="ChEBI" id="CHEBI:15378"/>
        <dbReference type="ChEBI" id="CHEBI:58405"/>
        <dbReference type="ChEBI" id="CHEBI:60033"/>
        <dbReference type="ChEBI" id="CHEBI:78435"/>
        <dbReference type="EC" id="2.4.99.28"/>
    </reaction>
</comment>
<dbReference type="InterPro" id="IPR023346">
    <property type="entry name" value="Lysozyme-like_dom_sf"/>
</dbReference>
<evidence type="ECO:0000256" key="5">
    <source>
        <dbReference type="ARBA" id="ARBA00022801"/>
    </source>
</evidence>
<comment type="caution">
    <text evidence="13">The sequence shown here is derived from an EMBL/GenBank/DDBJ whole genome shotgun (WGS) entry which is preliminary data.</text>
</comment>
<evidence type="ECO:0000259" key="11">
    <source>
        <dbReference type="Pfam" id="PF00905"/>
    </source>
</evidence>
<evidence type="ECO:0000256" key="3">
    <source>
        <dbReference type="ARBA" id="ARBA00022676"/>
    </source>
</evidence>
<feature type="compositionally biased region" description="Gly residues" evidence="9">
    <location>
        <begin position="23"/>
        <end position="89"/>
    </location>
</feature>
<feature type="region of interest" description="Disordered" evidence="9">
    <location>
        <begin position="743"/>
        <end position="879"/>
    </location>
</feature>
<dbReference type="InterPro" id="IPR012338">
    <property type="entry name" value="Beta-lactam/transpept-like"/>
</dbReference>
<feature type="region of interest" description="Disordered" evidence="9">
    <location>
        <begin position="1"/>
        <end position="120"/>
    </location>
</feature>
<keyword evidence="2" id="KW-0645">Protease</keyword>
<evidence type="ECO:0000256" key="2">
    <source>
        <dbReference type="ARBA" id="ARBA00022670"/>
    </source>
</evidence>
<keyword evidence="4" id="KW-0808">Transferase</keyword>
<feature type="compositionally biased region" description="Low complexity" evidence="9">
    <location>
        <begin position="1"/>
        <end position="14"/>
    </location>
</feature>
<dbReference type="InterPro" id="IPR050396">
    <property type="entry name" value="Glycosyltr_51/Transpeptidase"/>
</dbReference>
<keyword evidence="10" id="KW-1133">Transmembrane helix</keyword>
<accession>A0ABN3JYG8</accession>
<evidence type="ECO:0000256" key="7">
    <source>
        <dbReference type="ARBA" id="ARBA00034000"/>
    </source>
</evidence>
<dbReference type="Pfam" id="PF00912">
    <property type="entry name" value="Transgly"/>
    <property type="match status" value="1"/>
</dbReference>
<feature type="compositionally biased region" description="Basic and acidic residues" evidence="9">
    <location>
        <begin position="843"/>
        <end position="853"/>
    </location>
</feature>
<evidence type="ECO:0000313" key="14">
    <source>
        <dbReference type="Proteomes" id="UP001501231"/>
    </source>
</evidence>
<proteinExistence type="predicted"/>
<dbReference type="PANTHER" id="PTHR32282">
    <property type="entry name" value="BINDING PROTEIN TRANSPEPTIDASE, PUTATIVE-RELATED"/>
    <property type="match status" value="1"/>
</dbReference>
<evidence type="ECO:0000256" key="1">
    <source>
        <dbReference type="ARBA" id="ARBA00022645"/>
    </source>
</evidence>
<dbReference type="PANTHER" id="PTHR32282:SF34">
    <property type="entry name" value="PENICILLIN-BINDING PROTEIN 1A"/>
    <property type="match status" value="1"/>
</dbReference>
<dbReference type="EMBL" id="BAAARW010000026">
    <property type="protein sequence ID" value="GAA2443217.1"/>
    <property type="molecule type" value="Genomic_DNA"/>
</dbReference>
<dbReference type="InterPro" id="IPR001460">
    <property type="entry name" value="PCN-bd_Tpept"/>
</dbReference>
<sequence>MAQPGRPSARRAAGGPPGPGRPGGPRGGMPGGPRGGAPGGPRGGGAPGGPRGGAPGGGGGRRGPGGPAGPGGPGGPGGRGGGRGGGGPQGFWDGAGDEGGKGPGRRRRGGDGTGSGKERTGWRRYVPNWKIVTGVLALGFFAFLTLIGVAYAQTPVPTGNEDAKKTAAIFFYADGKTEIGRLGKNREIVKLDKVPPHVREAVIAAENRSFWTDSGFSPKGLSRAVFVNLKGGSTQGGSTITQQLAKNYYLTDERTMSRKFKEMFISLKLEDKLGSKEKILEQYLNTIYFGRNAYGIQSASRAFYGKPVGSLNPGEGALLAAIIQQPGRFDPASDDPDLVKQTQARYQYVLEGMRKTGKISEADYAKYFNTLPKTKELGGYETFGGQRGYMIKRAMKELGRQGIPEEQVLNNGLRITTTFDFNKMAAAKKAVTDTIPGDEAALLKKKNIRVGLASVNTQNGEVQAIYGGPDYLKQTFDNVWAGSAQAGSAMKPYVLASALQKGYSLKSQVDGRSGVSFDGTGKVVPNGTPGALAPIRNSHNAPGGIDLLKATKESSNTGFVQLALKVGVPTVAGNVEKMGVASDMVEPYKQQAGLALGINDIRPIEQAAAYAVFANGGTYYQPHVVKEVRNKEGTAKFKELDWAETKNVFPSTVTRDVTYALQGVVSQGGTAPSAKLADRPVAGKTGTTEKNVATWFVGYIPKISTSVTLFNDKKKTLALDGQSEISGGGLTAKTWNAYMTRATNGMPPEQFQPPAWGGAQQQWATPPKPKQTKKPKEEEDKRPEFCNDPRFKDHPRCKDQNQPDPEPSGDLPPCTSPVIQTGCDPNKPPEPNPQDDSWWCESHQQDPRCRDEGKDDDPNDPNPGPGWPQQQQAVRIEDD</sequence>
<gene>
    <name evidence="13" type="ORF">GCM10010191_69550</name>
</gene>
<dbReference type="Proteomes" id="UP001501231">
    <property type="component" value="Unassembled WGS sequence"/>
</dbReference>
<dbReference type="SUPFAM" id="SSF53955">
    <property type="entry name" value="Lysozyme-like"/>
    <property type="match status" value="1"/>
</dbReference>
<feature type="compositionally biased region" description="Basic and acidic residues" evidence="9">
    <location>
        <begin position="774"/>
        <end position="801"/>
    </location>
</feature>
<dbReference type="Gene3D" id="3.40.710.10">
    <property type="entry name" value="DD-peptidase/beta-lactamase superfamily"/>
    <property type="match status" value="1"/>
</dbReference>
<evidence type="ECO:0000256" key="10">
    <source>
        <dbReference type="SAM" id="Phobius"/>
    </source>
</evidence>
<keyword evidence="10" id="KW-0812">Transmembrane</keyword>
<keyword evidence="3" id="KW-0328">Glycosyltransferase</keyword>
<name>A0ABN3JYG8_9ACTN</name>
<evidence type="ECO:0000259" key="12">
    <source>
        <dbReference type="Pfam" id="PF00912"/>
    </source>
</evidence>
<dbReference type="InterPro" id="IPR001264">
    <property type="entry name" value="Glyco_trans_51"/>
</dbReference>
<feature type="domain" description="Glycosyl transferase family 51" evidence="12">
    <location>
        <begin position="179"/>
        <end position="353"/>
    </location>
</feature>
<dbReference type="Gene3D" id="1.10.3810.10">
    <property type="entry name" value="Biosynthetic peptidoglycan transglycosylase-like"/>
    <property type="match status" value="1"/>
</dbReference>
<evidence type="ECO:0000256" key="4">
    <source>
        <dbReference type="ARBA" id="ARBA00022679"/>
    </source>
</evidence>
<keyword evidence="14" id="KW-1185">Reference proteome</keyword>
<feature type="transmembrane region" description="Helical" evidence="10">
    <location>
        <begin position="131"/>
        <end position="152"/>
    </location>
</feature>
<protein>
    <submittedName>
        <fullName evidence="13">Transglycosylase domain-containing protein</fullName>
    </submittedName>
</protein>
<comment type="catalytic activity">
    <reaction evidence="7">
        <text>Preferential cleavage: (Ac)2-L-Lys-D-Ala-|-D-Ala. Also transpeptidation of peptidyl-alanyl moieties that are N-acyl substituents of D-alanine.</text>
        <dbReference type="EC" id="3.4.16.4"/>
    </reaction>
</comment>
<keyword evidence="5" id="KW-0378">Hydrolase</keyword>
<dbReference type="Pfam" id="PF00905">
    <property type="entry name" value="Transpeptidase"/>
    <property type="match status" value="1"/>
</dbReference>